<dbReference type="RefSeq" id="WP_275060488.1">
    <property type="nucleotide sequence ID" value="NZ_CP109617.1"/>
</dbReference>
<dbReference type="EMBL" id="CP109617">
    <property type="protein sequence ID" value="WED56189.1"/>
    <property type="molecule type" value="Genomic_DNA"/>
</dbReference>
<evidence type="ECO:0008006" key="3">
    <source>
        <dbReference type="Google" id="ProtNLM"/>
    </source>
</evidence>
<evidence type="ECO:0000313" key="2">
    <source>
        <dbReference type="Proteomes" id="UP001219957"/>
    </source>
</evidence>
<keyword evidence="2" id="KW-1185">Reference proteome</keyword>
<name>A0ABY8B6L7_9BACL</name>
<protein>
    <recommendedName>
        <fullName evidence="3">Phage protein</fullName>
    </recommendedName>
</protein>
<proteinExistence type="predicted"/>
<organism evidence="1 2">
    <name type="scientific">Exiguobacterium profundum</name>
    <dbReference type="NCBI Taxonomy" id="307643"/>
    <lineage>
        <taxon>Bacteria</taxon>
        <taxon>Bacillati</taxon>
        <taxon>Bacillota</taxon>
        <taxon>Bacilli</taxon>
        <taxon>Bacillales</taxon>
        <taxon>Bacillales Family XII. Incertae Sedis</taxon>
        <taxon>Exiguobacterium</taxon>
    </lineage>
</organism>
<gene>
    <name evidence="1" type="ORF">OE059_04845</name>
</gene>
<evidence type="ECO:0000313" key="1">
    <source>
        <dbReference type="EMBL" id="WED56189.1"/>
    </source>
</evidence>
<dbReference type="Proteomes" id="UP001219957">
    <property type="component" value="Chromosome"/>
</dbReference>
<accession>A0ABY8B6L7</accession>
<reference evidence="1 2" key="1">
    <citation type="submission" date="2022-10" db="EMBL/GenBank/DDBJ databases">
        <title>Complete genome sequence of Exiguobacterium profundum TSS-3 isolated from an extremely saline-alkaline spring located in Ixtapa, Chiapas-Mexico.</title>
        <authorList>
            <person name="Rincon-Rosales R."/>
            <person name="Rogel M.A."/>
            <person name="Rincon-Molina C.I."/>
            <person name="Guerrero G."/>
            <person name="Manzano-Gomez L.A."/>
            <person name="Lopez-Lopez A."/>
            <person name="Rincon Molina F.A."/>
            <person name="Martinez-Romero E."/>
        </authorList>
    </citation>
    <scope>NUCLEOTIDE SEQUENCE [LARGE SCALE GENOMIC DNA]</scope>
    <source>
        <strain evidence="1 2">TSS-3</strain>
    </source>
</reference>
<sequence length="102" mass="11445">MFIKINNLLTMDGNADYKGLDIQKIVPGSQLYPVGENYCMVEYDGEVLEHQDILKVSKSEHDALKVSMQSNQPKSEVDLLKEENQALNNAVVELYEIVLGGM</sequence>